<name>A0A914KYY2_MELIC</name>
<keyword evidence="2" id="KW-1185">Reference proteome</keyword>
<evidence type="ECO:0000256" key="1">
    <source>
        <dbReference type="SAM" id="SignalP"/>
    </source>
</evidence>
<sequence>MRELLICLVIILAIRKCGSLKRAALEEKKFKAYPCPFKESWCRGHKDYTPDYSCHTPSWLIASQATEEYKLYPICDQNFKPYEKEAEIVCRAAQRCFVHTLDKIYGHGDKMGKELDDSLGVEKSGRVPSGPYNMHIDLKECYPNTKGVLTQHYSPHADKFVYYCTSTWYYRDCYEFYKACDVYEYASCYKRSSSIK</sequence>
<reference evidence="3" key="1">
    <citation type="submission" date="2022-11" db="UniProtKB">
        <authorList>
            <consortium name="WormBaseParasite"/>
        </authorList>
    </citation>
    <scope>IDENTIFICATION</scope>
</reference>
<keyword evidence="1" id="KW-0732">Signal</keyword>
<accession>A0A914KYY2</accession>
<feature type="signal peptide" evidence="1">
    <location>
        <begin position="1"/>
        <end position="19"/>
    </location>
</feature>
<feature type="chain" id="PRO_5036770761" evidence="1">
    <location>
        <begin position="20"/>
        <end position="196"/>
    </location>
</feature>
<dbReference type="AlphaFoldDB" id="A0A914KYY2"/>
<protein>
    <submittedName>
        <fullName evidence="3">Uncharacterized protein</fullName>
    </submittedName>
</protein>
<dbReference type="Proteomes" id="UP000887563">
    <property type="component" value="Unplaced"/>
</dbReference>
<dbReference type="WBParaSite" id="Minc3s00172g06704">
    <property type="protein sequence ID" value="Minc3s00172g06704"/>
    <property type="gene ID" value="Minc3s00172g06704"/>
</dbReference>
<organism evidence="2 3">
    <name type="scientific">Meloidogyne incognita</name>
    <name type="common">Southern root-knot nematode worm</name>
    <name type="synonym">Oxyuris incognita</name>
    <dbReference type="NCBI Taxonomy" id="6306"/>
    <lineage>
        <taxon>Eukaryota</taxon>
        <taxon>Metazoa</taxon>
        <taxon>Ecdysozoa</taxon>
        <taxon>Nematoda</taxon>
        <taxon>Chromadorea</taxon>
        <taxon>Rhabditida</taxon>
        <taxon>Tylenchina</taxon>
        <taxon>Tylenchomorpha</taxon>
        <taxon>Tylenchoidea</taxon>
        <taxon>Meloidogynidae</taxon>
        <taxon>Meloidogyninae</taxon>
        <taxon>Meloidogyne</taxon>
        <taxon>Meloidogyne incognita group</taxon>
    </lineage>
</organism>
<evidence type="ECO:0000313" key="2">
    <source>
        <dbReference type="Proteomes" id="UP000887563"/>
    </source>
</evidence>
<evidence type="ECO:0000313" key="3">
    <source>
        <dbReference type="WBParaSite" id="Minc3s00172g06704"/>
    </source>
</evidence>
<proteinExistence type="predicted"/>